<feature type="coiled-coil region" evidence="1">
    <location>
        <begin position="75"/>
        <end position="145"/>
    </location>
</feature>
<dbReference type="RefSeq" id="WP_008277033.1">
    <property type="nucleotide sequence ID" value="NZ_AAXW01000035.1"/>
</dbReference>
<gene>
    <name evidence="4" type="ORF">CY0110_06249</name>
</gene>
<name>A3IUH7_9CHRO</name>
<feature type="transmembrane region" description="Helical" evidence="2">
    <location>
        <begin position="373"/>
        <end position="393"/>
    </location>
</feature>
<feature type="transmembrane region" description="Helical" evidence="2">
    <location>
        <begin position="414"/>
        <end position="434"/>
    </location>
</feature>
<evidence type="ECO:0000313" key="5">
    <source>
        <dbReference type="Proteomes" id="UP000003781"/>
    </source>
</evidence>
<keyword evidence="2" id="KW-0812">Transmembrane</keyword>
<dbReference type="OrthoDB" id="9782250at2"/>
<dbReference type="GO" id="GO:0080120">
    <property type="term" value="P:CAAX-box protein maturation"/>
    <property type="evidence" value="ECO:0007669"/>
    <property type="project" value="UniProtKB-ARBA"/>
</dbReference>
<feature type="transmembrane region" description="Helical" evidence="2">
    <location>
        <begin position="244"/>
        <end position="271"/>
    </location>
</feature>
<feature type="transmembrane region" description="Helical" evidence="2">
    <location>
        <begin position="332"/>
        <end position="353"/>
    </location>
</feature>
<reference evidence="4 5" key="1">
    <citation type="submission" date="2007-03" db="EMBL/GenBank/DDBJ databases">
        <authorList>
            <person name="Stal L."/>
            <person name="Ferriera S."/>
            <person name="Johnson J."/>
            <person name="Kravitz S."/>
            <person name="Beeson K."/>
            <person name="Sutton G."/>
            <person name="Rogers Y.-H."/>
            <person name="Friedman R."/>
            <person name="Frazier M."/>
            <person name="Venter J.C."/>
        </authorList>
    </citation>
    <scope>NUCLEOTIDE SEQUENCE [LARGE SCALE GENOMIC DNA]</scope>
    <source>
        <strain evidence="4 5">CCY0110</strain>
    </source>
</reference>
<dbReference type="InterPro" id="IPR003675">
    <property type="entry name" value="Rce1/LyrA-like_dom"/>
</dbReference>
<feature type="transmembrane region" description="Helical" evidence="2">
    <location>
        <begin position="294"/>
        <end position="320"/>
    </location>
</feature>
<dbReference type="GO" id="GO:0004175">
    <property type="term" value="F:endopeptidase activity"/>
    <property type="evidence" value="ECO:0007669"/>
    <property type="project" value="UniProtKB-ARBA"/>
</dbReference>
<evidence type="ECO:0000256" key="1">
    <source>
        <dbReference type="SAM" id="Coils"/>
    </source>
</evidence>
<dbReference type="PANTHER" id="PTHR43592">
    <property type="entry name" value="CAAX AMINO TERMINAL PROTEASE"/>
    <property type="match status" value="1"/>
</dbReference>
<proteinExistence type="predicted"/>
<feature type="transmembrane region" description="Helical" evidence="2">
    <location>
        <begin position="454"/>
        <end position="487"/>
    </location>
</feature>
<dbReference type="Pfam" id="PF02517">
    <property type="entry name" value="Rce1-like"/>
    <property type="match status" value="1"/>
</dbReference>
<evidence type="ECO:0000313" key="4">
    <source>
        <dbReference type="EMBL" id="EAZ89864.1"/>
    </source>
</evidence>
<feature type="domain" description="CAAX prenyl protease 2/Lysostaphin resistance protein A-like" evidence="3">
    <location>
        <begin position="420"/>
        <end position="506"/>
    </location>
</feature>
<sequence length="520" mass="58192">MTTKRIILIVLTIISLIPVILSLIGSINQPQVQSNLQLYQTNLVLQASEFSGNNVSEFDKIRESILGKNPYQAAIKQYKEALNLSQKNLNQLENNLEIINQKSDLIKESDRTVNSIPIFSEGNEQQRLQIEVNRQKKEIETIKIKIGLLEIVQGNRTQGLTNLDNIQPLSFSPSVQNTADILSHLWDDNPSVLSESELTLKNELNGWFRYYSLNQLYQIQDRKNDLVSLQEKEQEAAQKAIIKLTIIAIIPVLGGLIGIGIIIFSLVQLAIKKESAILAIDERFKWKTPWKLEITWQVLVVGFLFFGQIILPILVSFLNINLTELTLRGKAFYVLGSYVAMSVGGIGVLYLSIKPFFPLPKDWFNFNWLSNWIVWGVGGYLVALPLVVIISLINQNIWDGQGGSNPLLSLALEGQDIVVLAIFYFTAAIAAPFYEEIMFRGFLLPSLTRYIPLWAAIGISSLIFAVAHLNLSEVLPLTVLGIVLGIVYTKSRNLLSSMLLHSLWNSGTLISLFLLGSGAN</sequence>
<dbReference type="eggNOG" id="COG1266">
    <property type="taxonomic scope" value="Bacteria"/>
</dbReference>
<dbReference type="AlphaFoldDB" id="A3IUH7"/>
<dbReference type="PANTHER" id="PTHR43592:SF15">
    <property type="entry name" value="CAAX AMINO TERMINAL PROTEASE FAMILY PROTEIN"/>
    <property type="match status" value="1"/>
</dbReference>
<comment type="caution">
    <text evidence="4">The sequence shown here is derived from an EMBL/GenBank/DDBJ whole genome shotgun (WGS) entry which is preliminary data.</text>
</comment>
<dbReference type="Proteomes" id="UP000003781">
    <property type="component" value="Unassembled WGS sequence"/>
</dbReference>
<evidence type="ECO:0000256" key="2">
    <source>
        <dbReference type="SAM" id="Phobius"/>
    </source>
</evidence>
<keyword evidence="5" id="KW-1185">Reference proteome</keyword>
<protein>
    <submittedName>
        <fullName evidence="4">Abortive infection protein</fullName>
    </submittedName>
</protein>
<keyword evidence="2" id="KW-1133">Transmembrane helix</keyword>
<accession>A3IUH7</accession>
<keyword evidence="1" id="KW-0175">Coiled coil</keyword>
<feature type="transmembrane region" description="Helical" evidence="2">
    <location>
        <begin position="6"/>
        <end position="27"/>
    </location>
</feature>
<keyword evidence="2" id="KW-0472">Membrane</keyword>
<evidence type="ECO:0000259" key="3">
    <source>
        <dbReference type="Pfam" id="PF02517"/>
    </source>
</evidence>
<organism evidence="4 5">
    <name type="scientific">Crocosphaera chwakensis CCY0110</name>
    <dbReference type="NCBI Taxonomy" id="391612"/>
    <lineage>
        <taxon>Bacteria</taxon>
        <taxon>Bacillati</taxon>
        <taxon>Cyanobacteriota</taxon>
        <taxon>Cyanophyceae</taxon>
        <taxon>Oscillatoriophycideae</taxon>
        <taxon>Chroococcales</taxon>
        <taxon>Aphanothecaceae</taxon>
        <taxon>Crocosphaera</taxon>
        <taxon>Crocosphaera chwakensis</taxon>
    </lineage>
</organism>
<feature type="transmembrane region" description="Helical" evidence="2">
    <location>
        <begin position="499"/>
        <end position="519"/>
    </location>
</feature>
<dbReference type="EMBL" id="AAXW01000035">
    <property type="protein sequence ID" value="EAZ89864.1"/>
    <property type="molecule type" value="Genomic_DNA"/>
</dbReference>